<feature type="compositionally biased region" description="Basic and acidic residues" evidence="1">
    <location>
        <begin position="840"/>
        <end position="864"/>
    </location>
</feature>
<accession>A0A1A8YW24</accession>
<dbReference type="GO" id="GO:0043022">
    <property type="term" value="F:ribosome binding"/>
    <property type="evidence" value="ECO:0007669"/>
    <property type="project" value="TreeGrafter"/>
</dbReference>
<dbReference type="GO" id="GO:0006614">
    <property type="term" value="P:SRP-dependent cotranslational protein targeting to membrane"/>
    <property type="evidence" value="ECO:0007669"/>
    <property type="project" value="InterPro"/>
</dbReference>
<feature type="compositionally biased region" description="Basic residues" evidence="1">
    <location>
        <begin position="885"/>
        <end position="894"/>
    </location>
</feature>
<gene>
    <name evidence="2" type="ORF">POVWA1_028530</name>
</gene>
<dbReference type="GO" id="GO:0005786">
    <property type="term" value="C:signal recognition particle, endoplasmic reticulum targeting"/>
    <property type="evidence" value="ECO:0007669"/>
    <property type="project" value="TreeGrafter"/>
</dbReference>
<proteinExistence type="predicted"/>
<feature type="compositionally biased region" description="Basic residues" evidence="1">
    <location>
        <begin position="796"/>
        <end position="805"/>
    </location>
</feature>
<dbReference type="Proteomes" id="UP000078555">
    <property type="component" value="Unassembled WGS sequence"/>
</dbReference>
<dbReference type="Gene3D" id="1.25.40.10">
    <property type="entry name" value="Tetratricopeptide repeat domain"/>
    <property type="match status" value="1"/>
</dbReference>
<keyword evidence="3" id="KW-1185">Reference proteome</keyword>
<dbReference type="EMBL" id="FLRD01000084">
    <property type="protein sequence ID" value="SBT35649.1"/>
    <property type="molecule type" value="Genomic_DNA"/>
</dbReference>
<dbReference type="InterPro" id="IPR011990">
    <property type="entry name" value="TPR-like_helical_dom_sf"/>
</dbReference>
<sequence>MKILFNFEEQNTWEKVSVHELSNKATKGRHNPPIPHYPPTLSLSLAYTKKKKKHTHTNVHTRTSEFIHVYRINSLGKRKEGKMEEESQRSFRETASMDEIKLSFENKHFDDVIKLTKDVYNDNDCNEYALRARYSCFIQKEEFNRVVFEVVNSLIKIKKEKERKKKTIFQNIFQQNYEKIKNKNILFEFFYSMYKLKKYKKLNGSLKYILEKEEKYDDYIDILMAQVNFKLRNFETSIIMLEGLLTSDKQKHIVEKQMEAATINLHASYISMYMKLLFEYKFLKKKKIINNETQQQNVHYTDIEDVREQLLTSTNNFNYDENDCYEKLFNYATFFALEKRFPEAVQILDFLDDMCKNTLVGEGVPTTFTNGEVGSSNGGTTRLSGERGSVSAQSNVHTDIGKRSSHVEASSELNNKWMFSQLQRAYVYIKMNRVKDAITIYENILNGYENCLNAVVVLVAYNNYVALMHNEKEKIGEDKNTSDSSISFHLFHINSEKLLQIRTFLLMHKGIHNDLNDFMLSMALYNDCMSSLTNMKKEEFTSKLAHISGKYRHSILRDKLIIISLKKENYLKCKQYLFNNINLVNCTENKINYINAYACLCYEKKSFNEVVRIYLKYEDVFRQNVDHYSVFFSNLFYIYICVNNVGKCRDVAKIQNTLSFTDGNIIKENLHHNVDTVVSLFEKYKQAAKENVQVVNYETLFLVSKFLIYHNKTDVLIDMFTFLSKEEKNNFHLFSCFTYIYTYIDISNVHRYEDKLKKTVLAETYLIDVEELENKNVTFDFSSKMQGKTSLSVQQNRKKRKRSKKKETGVQTKVIAAQDLDKWLPKHEKGPLKRPKQKKQRGDVPDPEVLAEKTEKEVAVEDTKIQTNQCNHTAHPSQVNQAKLHNLKKRRKKK</sequence>
<feature type="compositionally biased region" description="Polar residues" evidence="1">
    <location>
        <begin position="370"/>
        <end position="383"/>
    </location>
</feature>
<dbReference type="GO" id="GO:0008312">
    <property type="term" value="F:7S RNA binding"/>
    <property type="evidence" value="ECO:0007669"/>
    <property type="project" value="TreeGrafter"/>
</dbReference>
<dbReference type="InterPro" id="IPR026270">
    <property type="entry name" value="SRP72"/>
</dbReference>
<feature type="compositionally biased region" description="Polar residues" evidence="1">
    <location>
        <begin position="865"/>
        <end position="883"/>
    </location>
</feature>
<evidence type="ECO:0000313" key="2">
    <source>
        <dbReference type="EMBL" id="SBT35649.1"/>
    </source>
</evidence>
<dbReference type="AlphaFoldDB" id="A0A1A8YW24"/>
<feature type="region of interest" description="Disordered" evidence="1">
    <location>
        <begin position="370"/>
        <end position="390"/>
    </location>
</feature>
<dbReference type="PANTHER" id="PTHR14094">
    <property type="entry name" value="SIGNAL RECOGNITION PARTICLE 72"/>
    <property type="match status" value="1"/>
</dbReference>
<evidence type="ECO:0000313" key="3">
    <source>
        <dbReference type="Proteomes" id="UP000078555"/>
    </source>
</evidence>
<protein>
    <submittedName>
        <fullName evidence="2">Signal recognition particle subunit SRP72, putative (SRP72)</fullName>
    </submittedName>
</protein>
<evidence type="ECO:0000256" key="1">
    <source>
        <dbReference type="SAM" id="MobiDB-lite"/>
    </source>
</evidence>
<feature type="region of interest" description="Disordered" evidence="1">
    <location>
        <begin position="825"/>
        <end position="894"/>
    </location>
</feature>
<dbReference type="PANTHER" id="PTHR14094:SF9">
    <property type="entry name" value="SIGNAL RECOGNITION PARTICLE SUBUNIT SRP72"/>
    <property type="match status" value="1"/>
</dbReference>
<name>A0A1A8YW24_PLAOA</name>
<organism evidence="2 3">
    <name type="scientific">Plasmodium ovale wallikeri</name>
    <dbReference type="NCBI Taxonomy" id="864142"/>
    <lineage>
        <taxon>Eukaryota</taxon>
        <taxon>Sar</taxon>
        <taxon>Alveolata</taxon>
        <taxon>Apicomplexa</taxon>
        <taxon>Aconoidasida</taxon>
        <taxon>Haemosporida</taxon>
        <taxon>Plasmodiidae</taxon>
        <taxon>Plasmodium</taxon>
        <taxon>Plasmodium (Plasmodium)</taxon>
    </lineage>
</organism>
<feature type="region of interest" description="Disordered" evidence="1">
    <location>
        <begin position="790"/>
        <end position="810"/>
    </location>
</feature>
<reference evidence="3" key="1">
    <citation type="submission" date="2016-05" db="EMBL/GenBank/DDBJ databases">
        <authorList>
            <person name="Naeem Raeece"/>
        </authorList>
    </citation>
    <scope>NUCLEOTIDE SEQUENCE [LARGE SCALE GENOMIC DNA]</scope>
</reference>